<feature type="region of interest" description="Disordered" evidence="4">
    <location>
        <begin position="1"/>
        <end position="121"/>
    </location>
</feature>
<sequence length="602" mass="70943">MSLIPKESEIPSFSSFPDITPKQKNKKSLKSKKRDESEDEQSSDRGYNNNEYINKDYRPSKRSKKKKEKDHSRSSEDDRSVSNKKRGGGSRYERTLPEQSSSSSTILEQEKKREGISKPIEKIPKEFRHLNPFKPIKEKEAKKKKKEISEEFIREKIKYFNVQLDLNPYDINLWLEFIEFQEKNSQFGKSKKADAADIRLSINEVKLSIFERALEANPNNPTLLSAYMKCCEQIWDVPKLLTKWDQILKENSRNIILWMQYLNFRQTNLVSFTVSQCIQVFEDCLHLLRKETLIISDPNEKLKLERIMIHVFHRACFFMYQSGYTERAYSCWQAVMELIFFVPENLQSLDFYDRLIKFESFWEAEWSRFGEDGAKGWSYYEKKVSEDEPHDMPFLNISQNVPSDKSHEGDIYEKWVNSENIRDTELLSIRTSDELEIEDPYRVTLFDDIRTFLFDLTSPQSRKELIYACFSFAGFTFNPGYSSSNPLITDTFLNVKLANESIANINFWMTTNITTTKITSTEMNQMNQMNDYGFKFPVKTFPPDGSNIFSSQNWFSVFDEKIDIMSVNIKFVRNVIYQLQQTEIDKDIKLCMLSIEYLFDAS</sequence>
<comment type="similarity">
    <text evidence="2">Belongs to the NRDE2 family.</text>
</comment>
<feature type="compositionally biased region" description="Basic and acidic residues" evidence="4">
    <location>
        <begin position="108"/>
        <end position="121"/>
    </location>
</feature>
<dbReference type="InterPro" id="IPR011990">
    <property type="entry name" value="TPR-like_helical_dom_sf"/>
</dbReference>
<dbReference type="SUPFAM" id="SSF48452">
    <property type="entry name" value="TPR-like"/>
    <property type="match status" value="1"/>
</dbReference>
<organism evidence="5 6">
    <name type="scientific">Diversispora eburnea</name>
    <dbReference type="NCBI Taxonomy" id="1213867"/>
    <lineage>
        <taxon>Eukaryota</taxon>
        <taxon>Fungi</taxon>
        <taxon>Fungi incertae sedis</taxon>
        <taxon>Mucoromycota</taxon>
        <taxon>Glomeromycotina</taxon>
        <taxon>Glomeromycetes</taxon>
        <taxon>Diversisporales</taxon>
        <taxon>Diversisporaceae</taxon>
        <taxon>Diversispora</taxon>
    </lineage>
</organism>
<gene>
    <name evidence="5" type="ORF">DEBURN_LOCUS10509</name>
</gene>
<comment type="caution">
    <text evidence="5">The sequence shown here is derived from an EMBL/GenBank/DDBJ whole genome shotgun (WGS) entry which is preliminary data.</text>
</comment>
<feature type="compositionally biased region" description="Basic and acidic residues" evidence="4">
    <location>
        <begin position="69"/>
        <end position="81"/>
    </location>
</feature>
<dbReference type="GO" id="GO:1902369">
    <property type="term" value="P:negative regulation of RNA catabolic process"/>
    <property type="evidence" value="ECO:0007669"/>
    <property type="project" value="TreeGrafter"/>
</dbReference>
<dbReference type="EMBL" id="CAJVPK010003210">
    <property type="protein sequence ID" value="CAG8624543.1"/>
    <property type="molecule type" value="Genomic_DNA"/>
</dbReference>
<dbReference type="GO" id="GO:0031048">
    <property type="term" value="P:regulatory ncRNA-mediated heterochromatin formation"/>
    <property type="evidence" value="ECO:0007669"/>
    <property type="project" value="TreeGrafter"/>
</dbReference>
<dbReference type="InterPro" id="IPR013633">
    <property type="entry name" value="NRDE-2"/>
</dbReference>
<keyword evidence="6" id="KW-1185">Reference proteome</keyword>
<proteinExistence type="inferred from homology"/>
<dbReference type="PANTHER" id="PTHR13471">
    <property type="entry name" value="TETRATRICOPEPTIDE-LIKE HELICAL"/>
    <property type="match status" value="1"/>
</dbReference>
<reference evidence="5" key="1">
    <citation type="submission" date="2021-06" db="EMBL/GenBank/DDBJ databases">
        <authorList>
            <person name="Kallberg Y."/>
            <person name="Tangrot J."/>
            <person name="Rosling A."/>
        </authorList>
    </citation>
    <scope>NUCLEOTIDE SEQUENCE</scope>
    <source>
        <strain evidence="5">AZ414A</strain>
    </source>
</reference>
<accession>A0A9N9D440</accession>
<dbReference type="Gene3D" id="1.25.40.10">
    <property type="entry name" value="Tetratricopeptide repeat domain"/>
    <property type="match status" value="1"/>
</dbReference>
<comment type="subcellular location">
    <subcellularLocation>
        <location evidence="1">Nucleus</location>
    </subcellularLocation>
</comment>
<evidence type="ECO:0000256" key="4">
    <source>
        <dbReference type="SAM" id="MobiDB-lite"/>
    </source>
</evidence>
<evidence type="ECO:0000313" key="5">
    <source>
        <dbReference type="EMBL" id="CAG8624543.1"/>
    </source>
</evidence>
<dbReference type="Proteomes" id="UP000789706">
    <property type="component" value="Unassembled WGS sequence"/>
</dbReference>
<dbReference type="GO" id="GO:0071013">
    <property type="term" value="C:catalytic step 2 spliceosome"/>
    <property type="evidence" value="ECO:0007669"/>
    <property type="project" value="TreeGrafter"/>
</dbReference>
<evidence type="ECO:0000256" key="2">
    <source>
        <dbReference type="ARBA" id="ARBA00009265"/>
    </source>
</evidence>
<name>A0A9N9D440_9GLOM</name>
<dbReference type="PANTHER" id="PTHR13471:SF0">
    <property type="entry name" value="NUCLEAR EXOSOME REGULATOR NRDE2"/>
    <property type="match status" value="1"/>
</dbReference>
<dbReference type="Pfam" id="PF08424">
    <property type="entry name" value="NRDE-2"/>
    <property type="match status" value="1"/>
</dbReference>
<evidence type="ECO:0000313" key="6">
    <source>
        <dbReference type="Proteomes" id="UP000789706"/>
    </source>
</evidence>
<feature type="compositionally biased region" description="Basic residues" evidence="4">
    <location>
        <begin position="23"/>
        <end position="32"/>
    </location>
</feature>
<keyword evidence="3" id="KW-0539">Nucleus</keyword>
<dbReference type="AlphaFoldDB" id="A0A9N9D440"/>
<evidence type="ECO:0000256" key="1">
    <source>
        <dbReference type="ARBA" id="ARBA00004123"/>
    </source>
</evidence>
<protein>
    <submittedName>
        <fullName evidence="5">8138_t:CDS:1</fullName>
    </submittedName>
</protein>
<feature type="compositionally biased region" description="Polar residues" evidence="4">
    <location>
        <begin position="97"/>
        <end position="107"/>
    </location>
</feature>
<feature type="non-terminal residue" evidence="5">
    <location>
        <position position="1"/>
    </location>
</feature>
<evidence type="ECO:0000256" key="3">
    <source>
        <dbReference type="ARBA" id="ARBA00023242"/>
    </source>
</evidence>
<dbReference type="OrthoDB" id="297219at2759"/>